<reference evidence="11 12" key="1">
    <citation type="journal article" date="2018" name="Mol. Plant">
        <title>The genome of Artemisia annua provides insight into the evolution of Asteraceae family and artemisinin biosynthesis.</title>
        <authorList>
            <person name="Shen Q."/>
            <person name="Zhang L."/>
            <person name="Liao Z."/>
            <person name="Wang S."/>
            <person name="Yan T."/>
            <person name="Shi P."/>
            <person name="Liu M."/>
            <person name="Fu X."/>
            <person name="Pan Q."/>
            <person name="Wang Y."/>
            <person name="Lv Z."/>
            <person name="Lu X."/>
            <person name="Zhang F."/>
            <person name="Jiang W."/>
            <person name="Ma Y."/>
            <person name="Chen M."/>
            <person name="Hao X."/>
            <person name="Li L."/>
            <person name="Tang Y."/>
            <person name="Lv G."/>
            <person name="Zhou Y."/>
            <person name="Sun X."/>
            <person name="Brodelius P.E."/>
            <person name="Rose J.K.C."/>
            <person name="Tang K."/>
        </authorList>
    </citation>
    <scope>NUCLEOTIDE SEQUENCE [LARGE SCALE GENOMIC DNA]</scope>
    <source>
        <strain evidence="12">cv. Huhao1</strain>
        <tissue evidence="11">Leaf</tissue>
    </source>
</reference>
<evidence type="ECO:0000256" key="10">
    <source>
        <dbReference type="RuleBase" id="RU363079"/>
    </source>
</evidence>
<feature type="transmembrane region" description="Helical" evidence="10">
    <location>
        <begin position="484"/>
        <end position="510"/>
    </location>
</feature>
<keyword evidence="7 10" id="KW-1133">Transmembrane helix</keyword>
<proteinExistence type="inferred from homology"/>
<dbReference type="PANTHER" id="PTHR10766:SF180">
    <property type="entry name" value="TRANSMEMBRANE 9 SUPERFAMILY MEMBER"/>
    <property type="match status" value="1"/>
</dbReference>
<keyword evidence="6" id="KW-0967">Endosome</keyword>
<feature type="transmembrane region" description="Helical" evidence="10">
    <location>
        <begin position="397"/>
        <end position="419"/>
    </location>
</feature>
<dbReference type="GO" id="GO:0000139">
    <property type="term" value="C:Golgi membrane"/>
    <property type="evidence" value="ECO:0007669"/>
    <property type="project" value="UniProtKB-SubCell"/>
</dbReference>
<protein>
    <recommendedName>
        <fullName evidence="10">Transmembrane 9 superfamily member</fullName>
    </recommendedName>
</protein>
<evidence type="ECO:0000256" key="8">
    <source>
        <dbReference type="ARBA" id="ARBA00023034"/>
    </source>
</evidence>
<feature type="transmembrane region" description="Helical" evidence="10">
    <location>
        <begin position="326"/>
        <end position="350"/>
    </location>
</feature>
<comment type="caution">
    <text evidence="11">The sequence shown here is derived from an EMBL/GenBank/DDBJ whole genome shotgun (WGS) entry which is preliminary data.</text>
</comment>
<sequence length="592" mass="68078">MVGFPKMLFIFLLLICLGSHTESVASNHRYKKGDIVPFYASKVGPYFNPQEAYAYYDFPYCSPDTILEKKQTLGEMLDGDRLVSTPYQLEFLVDKDIRVICNKTLTKTDVSHFRSVIEKDYFIQLYYDDLPVWSFIGSVFATRDYTYERIKNKYFLFKHVHFDVAYNEDRVIMVNLTTDSLVDLTEDKEVVVDFKYSVKWLATGKSFDERMDIYIDYAFLHRTSLHRHSITYSSVTIFILIICFLTFYALVLHKDIFKNSHDVEEDQVADNEETGWKKIHGDVFRFPKHKSLLAAAFGSGTHLLLLIVSILVLGHMGYFQPYARGIFWNALVIAYVVTSVVSGYTSVSFYSQLEGTTWMKNLLLTGGLYIGPLFLAFGFLNTIAISNRATAAVPLEAIVILSLIWIFFASPLLLLGGFVGKNNTYNFRAPCRTSKCPREVPRLRWYRGLLPQMALAGILPFSVVYVQIYYIFATVWGHRVYTLYGILLVVFSLLLIITALVSVALTYFQLAAEDHQWWWRSFFCGGSTGLYIYGYCIYYYFWMSNMNGLLQTSFFFGYMACVSYGIFLVLGSVGFRASLLFVQYIYAAIKSD</sequence>
<feature type="transmembrane region" description="Helical" evidence="10">
    <location>
        <begin position="230"/>
        <end position="251"/>
    </location>
</feature>
<feature type="transmembrane region" description="Helical" evidence="10">
    <location>
        <begin position="554"/>
        <end position="575"/>
    </location>
</feature>
<dbReference type="STRING" id="35608.A0A2U1NW27"/>
<dbReference type="PANTHER" id="PTHR10766">
    <property type="entry name" value="TRANSMEMBRANE 9 SUPERFAMILY PROTEIN"/>
    <property type="match status" value="1"/>
</dbReference>
<evidence type="ECO:0000256" key="1">
    <source>
        <dbReference type="ARBA" id="ARBA00004337"/>
    </source>
</evidence>
<evidence type="ECO:0000256" key="2">
    <source>
        <dbReference type="ARBA" id="ARBA00004653"/>
    </source>
</evidence>
<feature type="transmembrane region" description="Helical" evidence="10">
    <location>
        <begin position="522"/>
        <end position="542"/>
    </location>
</feature>
<comment type="similarity">
    <text evidence="3 10">Belongs to the nonaspanin (TM9SF) (TC 9.A.2) family.</text>
</comment>
<dbReference type="InterPro" id="IPR004240">
    <property type="entry name" value="EMP70"/>
</dbReference>
<feature type="transmembrane region" description="Helical" evidence="10">
    <location>
        <begin position="292"/>
        <end position="314"/>
    </location>
</feature>
<dbReference type="GO" id="GO:0072657">
    <property type="term" value="P:protein localization to membrane"/>
    <property type="evidence" value="ECO:0007669"/>
    <property type="project" value="TreeGrafter"/>
</dbReference>
<dbReference type="OrthoDB" id="1666796at2759"/>
<dbReference type="Pfam" id="PF02990">
    <property type="entry name" value="EMP70"/>
    <property type="match status" value="1"/>
</dbReference>
<name>A0A2U1NW27_ARTAN</name>
<dbReference type="EMBL" id="PKPP01002094">
    <property type="protein sequence ID" value="PWA77657.1"/>
    <property type="molecule type" value="Genomic_DNA"/>
</dbReference>
<evidence type="ECO:0000313" key="11">
    <source>
        <dbReference type="EMBL" id="PWA77657.1"/>
    </source>
</evidence>
<evidence type="ECO:0000256" key="7">
    <source>
        <dbReference type="ARBA" id="ARBA00022989"/>
    </source>
</evidence>
<gene>
    <name evidence="11" type="ORF">CTI12_AA222520</name>
</gene>
<feature type="transmembrane region" description="Helical" evidence="10">
    <location>
        <begin position="453"/>
        <end position="472"/>
    </location>
</feature>
<keyword evidence="8" id="KW-0333">Golgi apparatus</keyword>
<feature type="chain" id="PRO_5015368782" description="Transmembrane 9 superfamily member" evidence="10">
    <location>
        <begin position="24"/>
        <end position="592"/>
    </location>
</feature>
<accession>A0A2U1NW27</accession>
<keyword evidence="5 10" id="KW-0732">Signal</keyword>
<dbReference type="GO" id="GO:0010008">
    <property type="term" value="C:endosome membrane"/>
    <property type="evidence" value="ECO:0007669"/>
    <property type="project" value="UniProtKB-SubCell"/>
</dbReference>
<evidence type="ECO:0000256" key="4">
    <source>
        <dbReference type="ARBA" id="ARBA00022692"/>
    </source>
</evidence>
<keyword evidence="9 10" id="KW-0472">Membrane</keyword>
<keyword evidence="12" id="KW-1185">Reference proteome</keyword>
<evidence type="ECO:0000256" key="6">
    <source>
        <dbReference type="ARBA" id="ARBA00022753"/>
    </source>
</evidence>
<evidence type="ECO:0000313" key="12">
    <source>
        <dbReference type="Proteomes" id="UP000245207"/>
    </source>
</evidence>
<evidence type="ECO:0000256" key="9">
    <source>
        <dbReference type="ARBA" id="ARBA00023136"/>
    </source>
</evidence>
<organism evidence="11 12">
    <name type="scientific">Artemisia annua</name>
    <name type="common">Sweet wormwood</name>
    <dbReference type="NCBI Taxonomy" id="35608"/>
    <lineage>
        <taxon>Eukaryota</taxon>
        <taxon>Viridiplantae</taxon>
        <taxon>Streptophyta</taxon>
        <taxon>Embryophyta</taxon>
        <taxon>Tracheophyta</taxon>
        <taxon>Spermatophyta</taxon>
        <taxon>Magnoliopsida</taxon>
        <taxon>eudicotyledons</taxon>
        <taxon>Gunneridae</taxon>
        <taxon>Pentapetalae</taxon>
        <taxon>asterids</taxon>
        <taxon>campanulids</taxon>
        <taxon>Asterales</taxon>
        <taxon>Asteraceae</taxon>
        <taxon>Asteroideae</taxon>
        <taxon>Anthemideae</taxon>
        <taxon>Artemisiinae</taxon>
        <taxon>Artemisia</taxon>
    </lineage>
</organism>
<feature type="signal peptide" evidence="10">
    <location>
        <begin position="1"/>
        <end position="23"/>
    </location>
</feature>
<dbReference type="AlphaFoldDB" id="A0A2U1NW27"/>
<dbReference type="Proteomes" id="UP000245207">
    <property type="component" value="Unassembled WGS sequence"/>
</dbReference>
<evidence type="ECO:0000256" key="5">
    <source>
        <dbReference type="ARBA" id="ARBA00022729"/>
    </source>
</evidence>
<feature type="transmembrane region" description="Helical" evidence="10">
    <location>
        <begin position="362"/>
        <end position="385"/>
    </location>
</feature>
<comment type="subcellular location">
    <subcellularLocation>
        <location evidence="1">Endosome membrane</location>
        <topology evidence="1">Multi-pass membrane protein</topology>
    </subcellularLocation>
    <subcellularLocation>
        <location evidence="2">Golgi apparatus membrane</location>
        <topology evidence="2">Multi-pass membrane protein</topology>
    </subcellularLocation>
</comment>
<keyword evidence="4 10" id="KW-0812">Transmembrane</keyword>
<evidence type="ECO:0000256" key="3">
    <source>
        <dbReference type="ARBA" id="ARBA00005227"/>
    </source>
</evidence>